<accession>A0A2P2PZ84</accession>
<evidence type="ECO:0000256" key="1">
    <source>
        <dbReference type="SAM" id="MobiDB-lite"/>
    </source>
</evidence>
<evidence type="ECO:0000313" key="2">
    <source>
        <dbReference type="EMBL" id="MBX59989.1"/>
    </source>
</evidence>
<organism evidence="2">
    <name type="scientific">Rhizophora mucronata</name>
    <name type="common">Asiatic mangrove</name>
    <dbReference type="NCBI Taxonomy" id="61149"/>
    <lineage>
        <taxon>Eukaryota</taxon>
        <taxon>Viridiplantae</taxon>
        <taxon>Streptophyta</taxon>
        <taxon>Embryophyta</taxon>
        <taxon>Tracheophyta</taxon>
        <taxon>Spermatophyta</taxon>
        <taxon>Magnoliopsida</taxon>
        <taxon>eudicotyledons</taxon>
        <taxon>Gunneridae</taxon>
        <taxon>Pentapetalae</taxon>
        <taxon>rosids</taxon>
        <taxon>fabids</taxon>
        <taxon>Malpighiales</taxon>
        <taxon>Rhizophoraceae</taxon>
        <taxon>Rhizophora</taxon>
    </lineage>
</organism>
<dbReference type="EMBL" id="GGEC01079505">
    <property type="protein sequence ID" value="MBX59989.1"/>
    <property type="molecule type" value="Transcribed_RNA"/>
</dbReference>
<protein>
    <submittedName>
        <fullName evidence="2">Uncharacterized protein</fullName>
    </submittedName>
</protein>
<proteinExistence type="predicted"/>
<dbReference type="AlphaFoldDB" id="A0A2P2PZ84"/>
<name>A0A2P2PZ84_RHIMU</name>
<reference evidence="2" key="1">
    <citation type="submission" date="2018-02" db="EMBL/GenBank/DDBJ databases">
        <title>Rhizophora mucronata_Transcriptome.</title>
        <authorList>
            <person name="Meera S.P."/>
            <person name="Sreeshan A."/>
            <person name="Augustine A."/>
        </authorList>
    </citation>
    <scope>NUCLEOTIDE SEQUENCE</scope>
    <source>
        <tissue evidence="2">Leaf</tissue>
    </source>
</reference>
<feature type="region of interest" description="Disordered" evidence="1">
    <location>
        <begin position="1"/>
        <end position="27"/>
    </location>
</feature>
<sequence length="27" mass="3237">MFSKRRTIIFSGKQGETSLSERTRRTY</sequence>